<keyword evidence="1 2" id="KW-0238">DNA-binding</keyword>
<dbReference type="Gene3D" id="1.10.10.60">
    <property type="entry name" value="Homeodomain-like"/>
    <property type="match status" value="1"/>
</dbReference>
<keyword evidence="5" id="KW-1185">Reference proteome</keyword>
<evidence type="ECO:0000313" key="5">
    <source>
        <dbReference type="Proteomes" id="UP001221597"/>
    </source>
</evidence>
<evidence type="ECO:0000256" key="1">
    <source>
        <dbReference type="ARBA" id="ARBA00023125"/>
    </source>
</evidence>
<dbReference type="Proteomes" id="UP001221597">
    <property type="component" value="Chromosome"/>
</dbReference>
<organism evidence="4 5">
    <name type="scientific">Halobacillus naozhouensis</name>
    <dbReference type="NCBI Taxonomy" id="554880"/>
    <lineage>
        <taxon>Bacteria</taxon>
        <taxon>Bacillati</taxon>
        <taxon>Bacillota</taxon>
        <taxon>Bacilli</taxon>
        <taxon>Bacillales</taxon>
        <taxon>Bacillaceae</taxon>
        <taxon>Halobacillus</taxon>
    </lineage>
</organism>
<dbReference type="InterPro" id="IPR050109">
    <property type="entry name" value="HTH-type_TetR-like_transc_reg"/>
</dbReference>
<dbReference type="InterPro" id="IPR036271">
    <property type="entry name" value="Tet_transcr_reg_TetR-rel_C_sf"/>
</dbReference>
<dbReference type="InterPro" id="IPR001647">
    <property type="entry name" value="HTH_TetR"/>
</dbReference>
<gene>
    <name evidence="4" type="ORF">P9989_17040</name>
</gene>
<dbReference type="PANTHER" id="PTHR30328:SF54">
    <property type="entry name" value="HTH-TYPE TRANSCRIPTIONAL REPRESSOR SCO4008"/>
    <property type="match status" value="1"/>
</dbReference>
<dbReference type="RefSeq" id="WP_283076063.1">
    <property type="nucleotide sequence ID" value="NZ_CP121671.1"/>
</dbReference>
<dbReference type="SUPFAM" id="SSF46689">
    <property type="entry name" value="Homeodomain-like"/>
    <property type="match status" value="1"/>
</dbReference>
<proteinExistence type="predicted"/>
<evidence type="ECO:0000256" key="2">
    <source>
        <dbReference type="PROSITE-ProRule" id="PRU00335"/>
    </source>
</evidence>
<dbReference type="InterPro" id="IPR023772">
    <property type="entry name" value="DNA-bd_HTH_TetR-type_CS"/>
</dbReference>
<dbReference type="SUPFAM" id="SSF48498">
    <property type="entry name" value="Tetracyclin repressor-like, C-terminal domain"/>
    <property type="match status" value="1"/>
</dbReference>
<feature type="domain" description="HTH tetR-type" evidence="3">
    <location>
        <begin position="12"/>
        <end position="72"/>
    </location>
</feature>
<evidence type="ECO:0000313" key="4">
    <source>
        <dbReference type="EMBL" id="WFT74059.1"/>
    </source>
</evidence>
<accession>A0ABY8IXN5</accession>
<dbReference type="PROSITE" id="PS50977">
    <property type="entry name" value="HTH_TETR_2"/>
    <property type="match status" value="1"/>
</dbReference>
<dbReference type="Pfam" id="PF00440">
    <property type="entry name" value="TetR_N"/>
    <property type="match status" value="1"/>
</dbReference>
<dbReference type="Pfam" id="PF21256">
    <property type="entry name" value="TetR_C_5-like"/>
    <property type="match status" value="1"/>
</dbReference>
<dbReference type="InterPro" id="IPR049488">
    <property type="entry name" value="TM_1030-like_C"/>
</dbReference>
<dbReference type="InterPro" id="IPR009057">
    <property type="entry name" value="Homeodomain-like_sf"/>
</dbReference>
<name>A0ABY8IXN5_9BACI</name>
<sequence>MEIGQTFENLDANKQKRIVDAALKEFAENGFEKGSTNQIVKNAGIGKGMLFYYFNNKKEIYLYLIDYAMNIMTKEFFSLIDTTEPDFIERLKQIARVKTKYYNENPDVSNFIATVFLNDEMEIPENMEKRLADLQKSGNSMLYDNIDPTLFRDDIDVDKAFKLIRWSIEGYQNELMNHFKGQQIASIDLDPYWTEFYDYLDVLKTCFYKK</sequence>
<protein>
    <submittedName>
        <fullName evidence="4">TetR/AcrR family transcriptional regulator</fullName>
    </submittedName>
</protein>
<dbReference type="Gene3D" id="1.10.357.10">
    <property type="entry name" value="Tetracycline Repressor, domain 2"/>
    <property type="match status" value="1"/>
</dbReference>
<dbReference type="PANTHER" id="PTHR30328">
    <property type="entry name" value="TRANSCRIPTIONAL REPRESSOR"/>
    <property type="match status" value="1"/>
</dbReference>
<dbReference type="EMBL" id="CP121671">
    <property type="protein sequence ID" value="WFT74059.1"/>
    <property type="molecule type" value="Genomic_DNA"/>
</dbReference>
<feature type="DNA-binding region" description="H-T-H motif" evidence="2">
    <location>
        <begin position="35"/>
        <end position="54"/>
    </location>
</feature>
<dbReference type="PRINTS" id="PR00455">
    <property type="entry name" value="HTHTETR"/>
</dbReference>
<dbReference type="PROSITE" id="PS01081">
    <property type="entry name" value="HTH_TETR_1"/>
    <property type="match status" value="1"/>
</dbReference>
<evidence type="ECO:0000259" key="3">
    <source>
        <dbReference type="PROSITE" id="PS50977"/>
    </source>
</evidence>
<reference evidence="4 5" key="1">
    <citation type="submission" date="2023-04" db="EMBL/GenBank/DDBJ databases">
        <title>Genome sequence of Halobacillus naozhouensis KACC 21980.</title>
        <authorList>
            <person name="Kim S."/>
            <person name="Heo J."/>
            <person name="Kwon S.-W."/>
        </authorList>
    </citation>
    <scope>NUCLEOTIDE SEQUENCE [LARGE SCALE GENOMIC DNA]</scope>
    <source>
        <strain evidence="4 5">KCTC 13234</strain>
    </source>
</reference>